<dbReference type="GO" id="GO:0004932">
    <property type="term" value="F:mating-type factor pheromone receptor activity"/>
    <property type="evidence" value="ECO:0007669"/>
    <property type="project" value="InterPro"/>
</dbReference>
<name>A0AAD4M2G2_9AGAM</name>
<dbReference type="PANTHER" id="PTHR28097">
    <property type="entry name" value="PHEROMONE A FACTOR RECEPTOR"/>
    <property type="match status" value="1"/>
</dbReference>
<dbReference type="GO" id="GO:0000750">
    <property type="term" value="P:pheromone-dependent signal transduction involved in conjugation with cellular fusion"/>
    <property type="evidence" value="ECO:0007669"/>
    <property type="project" value="TreeGrafter"/>
</dbReference>
<feature type="compositionally biased region" description="Low complexity" evidence="10">
    <location>
        <begin position="350"/>
        <end position="367"/>
    </location>
</feature>
<protein>
    <submittedName>
        <fullName evidence="13">Pheromone A receptor-domain-containing protein</fullName>
    </submittedName>
</protein>
<evidence type="ECO:0000256" key="8">
    <source>
        <dbReference type="ARBA" id="ARBA00023170"/>
    </source>
</evidence>
<keyword evidence="7 11" id="KW-0472">Membrane</keyword>
<dbReference type="AlphaFoldDB" id="A0AAD4M2G2"/>
<proteinExistence type="inferred from homology"/>
<evidence type="ECO:0000256" key="10">
    <source>
        <dbReference type="SAM" id="MobiDB-lite"/>
    </source>
</evidence>
<keyword evidence="6" id="KW-0297">G-protein coupled receptor</keyword>
<keyword evidence="9" id="KW-0807">Transducer</keyword>
<accession>A0AAD4M2G2</accession>
<keyword evidence="14" id="KW-1185">Reference proteome</keyword>
<evidence type="ECO:0000256" key="2">
    <source>
        <dbReference type="ARBA" id="ARBA00011085"/>
    </source>
</evidence>
<organism evidence="13 14">
    <name type="scientific">Multifurca ochricompacta</name>
    <dbReference type="NCBI Taxonomy" id="376703"/>
    <lineage>
        <taxon>Eukaryota</taxon>
        <taxon>Fungi</taxon>
        <taxon>Dikarya</taxon>
        <taxon>Basidiomycota</taxon>
        <taxon>Agaricomycotina</taxon>
        <taxon>Agaricomycetes</taxon>
        <taxon>Russulales</taxon>
        <taxon>Russulaceae</taxon>
        <taxon>Multifurca</taxon>
    </lineage>
</organism>
<dbReference type="CDD" id="cd14966">
    <property type="entry name" value="7tmD_STE3"/>
    <property type="match status" value="1"/>
</dbReference>
<dbReference type="Proteomes" id="UP001203297">
    <property type="component" value="Unassembled WGS sequence"/>
</dbReference>
<evidence type="ECO:0000313" key="14">
    <source>
        <dbReference type="Proteomes" id="UP001203297"/>
    </source>
</evidence>
<keyword evidence="4 11" id="KW-0812">Transmembrane</keyword>
<keyword evidence="12" id="KW-0732">Signal</keyword>
<feature type="transmembrane region" description="Helical" evidence="11">
    <location>
        <begin position="261"/>
        <end position="280"/>
    </location>
</feature>
<evidence type="ECO:0000256" key="7">
    <source>
        <dbReference type="ARBA" id="ARBA00023136"/>
    </source>
</evidence>
<evidence type="ECO:0000256" key="1">
    <source>
        <dbReference type="ARBA" id="ARBA00004141"/>
    </source>
</evidence>
<feature type="transmembrane region" description="Helical" evidence="11">
    <location>
        <begin position="200"/>
        <end position="220"/>
    </location>
</feature>
<comment type="caution">
    <text evidence="13">The sequence shown here is derived from an EMBL/GenBank/DDBJ whole genome shotgun (WGS) entry which is preliminary data.</text>
</comment>
<feature type="transmembrane region" description="Helical" evidence="11">
    <location>
        <begin position="66"/>
        <end position="85"/>
    </location>
</feature>
<dbReference type="Pfam" id="PF02076">
    <property type="entry name" value="STE3"/>
    <property type="match status" value="1"/>
</dbReference>
<dbReference type="InterPro" id="IPR001499">
    <property type="entry name" value="GPCR_STE3"/>
</dbReference>
<evidence type="ECO:0000256" key="5">
    <source>
        <dbReference type="ARBA" id="ARBA00022989"/>
    </source>
</evidence>
<dbReference type="EMBL" id="WTXG01000025">
    <property type="protein sequence ID" value="KAI0298957.1"/>
    <property type="molecule type" value="Genomic_DNA"/>
</dbReference>
<feature type="region of interest" description="Disordered" evidence="10">
    <location>
        <begin position="347"/>
        <end position="367"/>
    </location>
</feature>
<evidence type="ECO:0000256" key="12">
    <source>
        <dbReference type="SAM" id="SignalP"/>
    </source>
</evidence>
<reference evidence="13" key="1">
    <citation type="journal article" date="2022" name="New Phytol.">
        <title>Evolutionary transition to the ectomycorrhizal habit in the genomes of a hyperdiverse lineage of mushroom-forming fungi.</title>
        <authorList>
            <person name="Looney B."/>
            <person name="Miyauchi S."/>
            <person name="Morin E."/>
            <person name="Drula E."/>
            <person name="Courty P.E."/>
            <person name="Kohler A."/>
            <person name="Kuo A."/>
            <person name="LaButti K."/>
            <person name="Pangilinan J."/>
            <person name="Lipzen A."/>
            <person name="Riley R."/>
            <person name="Andreopoulos W."/>
            <person name="He G."/>
            <person name="Johnson J."/>
            <person name="Nolan M."/>
            <person name="Tritt A."/>
            <person name="Barry K.W."/>
            <person name="Grigoriev I.V."/>
            <person name="Nagy L.G."/>
            <person name="Hibbett D."/>
            <person name="Henrissat B."/>
            <person name="Matheny P.B."/>
            <person name="Labbe J."/>
            <person name="Martin F.M."/>
        </authorList>
    </citation>
    <scope>NUCLEOTIDE SEQUENCE</scope>
    <source>
        <strain evidence="13">BPL690</strain>
    </source>
</reference>
<evidence type="ECO:0000256" key="11">
    <source>
        <dbReference type="SAM" id="Phobius"/>
    </source>
</evidence>
<feature type="transmembrane region" description="Helical" evidence="11">
    <location>
        <begin position="105"/>
        <end position="125"/>
    </location>
</feature>
<evidence type="ECO:0000256" key="6">
    <source>
        <dbReference type="ARBA" id="ARBA00023040"/>
    </source>
</evidence>
<evidence type="ECO:0000256" key="3">
    <source>
        <dbReference type="ARBA" id="ARBA00022507"/>
    </source>
</evidence>
<keyword evidence="3" id="KW-0589">Pheromone response</keyword>
<comment type="similarity">
    <text evidence="2">Belongs to the G-protein coupled receptor 4 family.</text>
</comment>
<dbReference type="PRINTS" id="PR00899">
    <property type="entry name" value="GPCRSTE3"/>
</dbReference>
<feature type="signal peptide" evidence="12">
    <location>
        <begin position="1"/>
        <end position="26"/>
    </location>
</feature>
<dbReference type="PANTHER" id="PTHR28097:SF1">
    <property type="entry name" value="PHEROMONE A FACTOR RECEPTOR"/>
    <property type="match status" value="1"/>
</dbReference>
<evidence type="ECO:0000256" key="9">
    <source>
        <dbReference type="ARBA" id="ARBA00023224"/>
    </source>
</evidence>
<gene>
    <name evidence="13" type="ORF">B0F90DRAFT_1729552</name>
</gene>
<keyword evidence="5 11" id="KW-1133">Transmembrane helix</keyword>
<keyword evidence="8 13" id="KW-0675">Receptor</keyword>
<sequence>MRFELSTFSFLSVALLILILPGQVNAYSIPSVSIIAWLFFCNLIHGVNSVLWSGNQAVHAPVWCDITSLVIFGSMIALPGSFLCISRRLEAITSIRRVDQKQGRVYHAIFEAIMCFLLPALYMSLHTIVQDRRFVILKDLGCQAAVHNSLPALILVWLPPLCISVISAFYCLSAIINVGKHHYNSRHYFPSGPEMTLSLFVRRTFFAISGMLYVAVIYVYSLSGIMSSGLLPWESVSQTRSQISHIEILPSPSQVSIQSELVWWFIPVWSLLLCILSALGEETQRGHRSMCTRLSQLLHRDALPMHMKSSAKKATVPVHSLKSGWDHDLDLSSPIGSFRTKRFFQKAESTRTSTPSPTHSPGGTTTFTQSTLNALASSTAQRLPLPSPPPINRLQGYLPVVFPPNKPPADTLAVPKAVTDVDSIMSASPTGSIFSAESWPRPPLTIPSSVLPPATTGFPRPSSPLSIRSSLGSTIVDALGAIPAHLRDAPFNVDGPGSTAVPVSQLPHDRMQHHLPTRREARKKEVIYMTVVHETVDGF</sequence>
<evidence type="ECO:0000313" key="13">
    <source>
        <dbReference type="EMBL" id="KAI0298957.1"/>
    </source>
</evidence>
<feature type="transmembrane region" description="Helical" evidence="11">
    <location>
        <begin position="157"/>
        <end position="179"/>
    </location>
</feature>
<evidence type="ECO:0000256" key="4">
    <source>
        <dbReference type="ARBA" id="ARBA00022692"/>
    </source>
</evidence>
<feature type="chain" id="PRO_5042192585" evidence="12">
    <location>
        <begin position="27"/>
        <end position="539"/>
    </location>
</feature>
<dbReference type="GO" id="GO:0005886">
    <property type="term" value="C:plasma membrane"/>
    <property type="evidence" value="ECO:0007669"/>
    <property type="project" value="TreeGrafter"/>
</dbReference>
<comment type="subcellular location">
    <subcellularLocation>
        <location evidence="1">Membrane</location>
        <topology evidence="1">Multi-pass membrane protein</topology>
    </subcellularLocation>
</comment>